<dbReference type="GO" id="GO:0004722">
    <property type="term" value="F:protein serine/threonine phosphatase activity"/>
    <property type="evidence" value="ECO:0007669"/>
    <property type="project" value="UniProtKB-EC"/>
</dbReference>
<reference evidence="14 15" key="2">
    <citation type="journal article" date="2017" name="Nature">
        <title>The Apostasia genome and the evolution of orchids.</title>
        <authorList>
            <person name="Zhang G.Q."/>
            <person name="Liu K.W."/>
            <person name="Li Z."/>
            <person name="Lohaus R."/>
            <person name="Hsiao Y.Y."/>
            <person name="Niu S.C."/>
            <person name="Wang J.Y."/>
            <person name="Lin Y.C."/>
            <person name="Xu Q."/>
            <person name="Chen L.J."/>
            <person name="Yoshida K."/>
            <person name="Fujiwara S."/>
            <person name="Wang Z.W."/>
            <person name="Zhang Y.Q."/>
            <person name="Mitsuda N."/>
            <person name="Wang M."/>
            <person name="Liu G.H."/>
            <person name="Pecoraro L."/>
            <person name="Huang H.X."/>
            <person name="Xiao X.J."/>
            <person name="Lin M."/>
            <person name="Wu X.Y."/>
            <person name="Wu W.L."/>
            <person name="Chen Y.Y."/>
            <person name="Chang S.B."/>
            <person name="Sakamoto S."/>
            <person name="Ohme-Takagi M."/>
            <person name="Yagi M."/>
            <person name="Zeng S.J."/>
            <person name="Shen C.Y."/>
            <person name="Yeh C.M."/>
            <person name="Luo Y.B."/>
            <person name="Tsai W.C."/>
            <person name="Van de Peer Y."/>
            <person name="Liu Z.J."/>
        </authorList>
    </citation>
    <scope>NUCLEOTIDE SEQUENCE [LARGE SCALE GENOMIC DNA]</scope>
    <source>
        <tissue evidence="14">The whole plant</tissue>
    </source>
</reference>
<dbReference type="PANTHER" id="PTHR47992">
    <property type="entry name" value="PROTEIN PHOSPHATASE"/>
    <property type="match status" value="1"/>
</dbReference>
<organism evidence="14 15">
    <name type="scientific">Dendrobium catenatum</name>
    <dbReference type="NCBI Taxonomy" id="906689"/>
    <lineage>
        <taxon>Eukaryota</taxon>
        <taxon>Viridiplantae</taxon>
        <taxon>Streptophyta</taxon>
        <taxon>Embryophyta</taxon>
        <taxon>Tracheophyta</taxon>
        <taxon>Spermatophyta</taxon>
        <taxon>Magnoliopsida</taxon>
        <taxon>Liliopsida</taxon>
        <taxon>Asparagales</taxon>
        <taxon>Orchidaceae</taxon>
        <taxon>Epidendroideae</taxon>
        <taxon>Malaxideae</taxon>
        <taxon>Dendrobiinae</taxon>
        <taxon>Dendrobium</taxon>
    </lineage>
</organism>
<evidence type="ECO:0000256" key="5">
    <source>
        <dbReference type="ARBA" id="ARBA00022723"/>
    </source>
</evidence>
<name>A0A2I0WLK9_9ASPA</name>
<dbReference type="AlphaFoldDB" id="A0A2I0WLK9"/>
<dbReference type="GO" id="GO:0009738">
    <property type="term" value="P:abscisic acid-activated signaling pathway"/>
    <property type="evidence" value="ECO:0007669"/>
    <property type="project" value="UniProtKB-ARBA"/>
</dbReference>
<proteinExistence type="inferred from homology"/>
<keyword evidence="6 12" id="KW-0378">Hydrolase</keyword>
<evidence type="ECO:0000313" key="14">
    <source>
        <dbReference type="EMBL" id="PKU76543.1"/>
    </source>
</evidence>
<dbReference type="SMART" id="SM00332">
    <property type="entry name" value="PP2Cc"/>
    <property type="match status" value="1"/>
</dbReference>
<keyword evidence="5" id="KW-0479">Metal-binding</keyword>
<dbReference type="Pfam" id="PF00481">
    <property type="entry name" value="PP2C"/>
    <property type="match status" value="1"/>
</dbReference>
<dbReference type="EMBL" id="KZ502537">
    <property type="protein sequence ID" value="PKU76543.1"/>
    <property type="molecule type" value="Genomic_DNA"/>
</dbReference>
<evidence type="ECO:0000256" key="2">
    <source>
        <dbReference type="ARBA" id="ARBA00001946"/>
    </source>
</evidence>
<feature type="domain" description="PPM-type phosphatase" evidence="13">
    <location>
        <begin position="145"/>
        <end position="401"/>
    </location>
</feature>
<evidence type="ECO:0000256" key="1">
    <source>
        <dbReference type="ARBA" id="ARBA00001936"/>
    </source>
</evidence>
<dbReference type="OrthoDB" id="10264738at2759"/>
<dbReference type="GO" id="GO:0046872">
    <property type="term" value="F:metal ion binding"/>
    <property type="evidence" value="ECO:0007669"/>
    <property type="project" value="UniProtKB-KW"/>
</dbReference>
<protein>
    <recommendedName>
        <fullName evidence="4">protein-serine/threonine phosphatase</fullName>
        <ecNumber evidence="4">3.1.3.16</ecNumber>
    </recommendedName>
</protein>
<keyword evidence="15" id="KW-1185">Reference proteome</keyword>
<keyword evidence="7" id="KW-0460">Magnesium</keyword>
<dbReference type="InterPro" id="IPR001932">
    <property type="entry name" value="PPM-type_phosphatase-like_dom"/>
</dbReference>
<reference evidence="14 15" key="1">
    <citation type="journal article" date="2016" name="Sci. Rep.">
        <title>The Dendrobium catenatum Lindl. genome sequence provides insights into polysaccharide synthase, floral development and adaptive evolution.</title>
        <authorList>
            <person name="Zhang G.Q."/>
            <person name="Xu Q."/>
            <person name="Bian C."/>
            <person name="Tsai W.C."/>
            <person name="Yeh C.M."/>
            <person name="Liu K.W."/>
            <person name="Yoshida K."/>
            <person name="Zhang L.S."/>
            <person name="Chang S.B."/>
            <person name="Chen F."/>
            <person name="Shi Y."/>
            <person name="Su Y.Y."/>
            <person name="Zhang Y.Q."/>
            <person name="Chen L.J."/>
            <person name="Yin Y."/>
            <person name="Lin M."/>
            <person name="Huang H."/>
            <person name="Deng H."/>
            <person name="Wang Z.W."/>
            <person name="Zhu S.L."/>
            <person name="Zhao X."/>
            <person name="Deng C."/>
            <person name="Niu S.C."/>
            <person name="Huang J."/>
            <person name="Wang M."/>
            <person name="Liu G.H."/>
            <person name="Yang H.J."/>
            <person name="Xiao X.J."/>
            <person name="Hsiao Y.Y."/>
            <person name="Wu W.L."/>
            <person name="Chen Y.Y."/>
            <person name="Mitsuda N."/>
            <person name="Ohme-Takagi M."/>
            <person name="Luo Y.B."/>
            <person name="Van de Peer Y."/>
            <person name="Liu Z.J."/>
        </authorList>
    </citation>
    <scope>NUCLEOTIDE SEQUENCE [LARGE SCALE GENOMIC DNA]</scope>
    <source>
        <tissue evidence="14">The whole plant</tissue>
    </source>
</reference>
<keyword evidence="9" id="KW-0464">Manganese</keyword>
<dbReference type="FunFam" id="3.60.40.10:FF:000044">
    <property type="entry name" value="probable protein phosphatase 2C 25"/>
    <property type="match status" value="1"/>
</dbReference>
<evidence type="ECO:0000256" key="4">
    <source>
        <dbReference type="ARBA" id="ARBA00013081"/>
    </source>
</evidence>
<dbReference type="InterPro" id="IPR036457">
    <property type="entry name" value="PPM-type-like_dom_sf"/>
</dbReference>
<sequence length="408" mass="44084">MLAVVSSPVFSPTRISLKTSPGNIALGLTQQHLSAALVDGLPLPASSSSPFWRSQRGASSLGIFKKELCASPSPTLDSAPTYLSRSSSSSVSCSSPVAASNLCGSSPLLKRKRPTRLDIPMSGLLAYEPPVDSDGRREVEAESARYSVYCKRGRKRVEMEDRHSASLDLCGDPQMAFFGIFDGHGGSKASHFCSENLGDHILEETIIGKEEKLGINIEEAVRNGYLRTDAEFLKENVKGGTCCVTAVVRNGDLIVSNAGDCRAVMSFSGAAKALTSDHRPSREDEKDRIESLGGYVDCCRGVWRLQGSLAVSRGIGDSHLKQWVIAEPETSIIKIEPECEFLILASDGLWEKVNNQEAIDIARPLCMDPQRPSPLSACKKLVNLSVSRGSMDDISVLIIQLGHYLKQV</sequence>
<dbReference type="PROSITE" id="PS51746">
    <property type="entry name" value="PPM_2"/>
    <property type="match status" value="1"/>
</dbReference>
<evidence type="ECO:0000256" key="10">
    <source>
        <dbReference type="ARBA" id="ARBA00047761"/>
    </source>
</evidence>
<dbReference type="InterPro" id="IPR015655">
    <property type="entry name" value="PP2C"/>
</dbReference>
<accession>A0A2I0WLK9</accession>
<evidence type="ECO:0000256" key="6">
    <source>
        <dbReference type="ARBA" id="ARBA00022801"/>
    </source>
</evidence>
<dbReference type="CDD" id="cd00143">
    <property type="entry name" value="PP2Cc"/>
    <property type="match status" value="1"/>
</dbReference>
<dbReference type="Proteomes" id="UP000233837">
    <property type="component" value="Unassembled WGS sequence"/>
</dbReference>
<evidence type="ECO:0000256" key="3">
    <source>
        <dbReference type="ARBA" id="ARBA00006702"/>
    </source>
</evidence>
<keyword evidence="8 12" id="KW-0904">Protein phosphatase</keyword>
<dbReference type="SUPFAM" id="SSF81606">
    <property type="entry name" value="PP2C-like"/>
    <property type="match status" value="1"/>
</dbReference>
<dbReference type="EC" id="3.1.3.16" evidence="4"/>
<gene>
    <name evidence="14" type="ORF">MA16_Dca001147</name>
</gene>
<evidence type="ECO:0000313" key="15">
    <source>
        <dbReference type="Proteomes" id="UP000233837"/>
    </source>
</evidence>
<evidence type="ECO:0000256" key="8">
    <source>
        <dbReference type="ARBA" id="ARBA00022912"/>
    </source>
</evidence>
<evidence type="ECO:0000259" key="13">
    <source>
        <dbReference type="PROSITE" id="PS51746"/>
    </source>
</evidence>
<evidence type="ECO:0000256" key="7">
    <source>
        <dbReference type="ARBA" id="ARBA00022842"/>
    </source>
</evidence>
<comment type="cofactor">
    <cofactor evidence="2">
        <name>Mg(2+)</name>
        <dbReference type="ChEBI" id="CHEBI:18420"/>
    </cofactor>
</comment>
<evidence type="ECO:0000256" key="11">
    <source>
        <dbReference type="ARBA" id="ARBA00048336"/>
    </source>
</evidence>
<comment type="similarity">
    <text evidence="3 12">Belongs to the PP2C family.</text>
</comment>
<dbReference type="PROSITE" id="PS01032">
    <property type="entry name" value="PPM_1"/>
    <property type="match status" value="1"/>
</dbReference>
<comment type="catalytic activity">
    <reaction evidence="10">
        <text>O-phospho-L-seryl-[protein] + H2O = L-seryl-[protein] + phosphate</text>
        <dbReference type="Rhea" id="RHEA:20629"/>
        <dbReference type="Rhea" id="RHEA-COMP:9863"/>
        <dbReference type="Rhea" id="RHEA-COMP:11604"/>
        <dbReference type="ChEBI" id="CHEBI:15377"/>
        <dbReference type="ChEBI" id="CHEBI:29999"/>
        <dbReference type="ChEBI" id="CHEBI:43474"/>
        <dbReference type="ChEBI" id="CHEBI:83421"/>
        <dbReference type="EC" id="3.1.3.16"/>
    </reaction>
</comment>
<dbReference type="Gene3D" id="3.60.40.10">
    <property type="entry name" value="PPM-type phosphatase domain"/>
    <property type="match status" value="1"/>
</dbReference>
<comment type="catalytic activity">
    <reaction evidence="11">
        <text>O-phospho-L-threonyl-[protein] + H2O = L-threonyl-[protein] + phosphate</text>
        <dbReference type="Rhea" id="RHEA:47004"/>
        <dbReference type="Rhea" id="RHEA-COMP:11060"/>
        <dbReference type="Rhea" id="RHEA-COMP:11605"/>
        <dbReference type="ChEBI" id="CHEBI:15377"/>
        <dbReference type="ChEBI" id="CHEBI:30013"/>
        <dbReference type="ChEBI" id="CHEBI:43474"/>
        <dbReference type="ChEBI" id="CHEBI:61977"/>
        <dbReference type="EC" id="3.1.3.16"/>
    </reaction>
</comment>
<dbReference type="InterPro" id="IPR000222">
    <property type="entry name" value="PP2C_BS"/>
</dbReference>
<evidence type="ECO:0000256" key="9">
    <source>
        <dbReference type="ARBA" id="ARBA00023211"/>
    </source>
</evidence>
<evidence type="ECO:0000256" key="12">
    <source>
        <dbReference type="RuleBase" id="RU003465"/>
    </source>
</evidence>
<comment type="cofactor">
    <cofactor evidence="1">
        <name>Mn(2+)</name>
        <dbReference type="ChEBI" id="CHEBI:29035"/>
    </cofactor>
</comment>